<dbReference type="InterPro" id="IPR028608">
    <property type="entry name" value="CIAO1/Cia1"/>
</dbReference>
<dbReference type="HAMAP" id="MF_03037">
    <property type="entry name" value="ciao1"/>
    <property type="match status" value="1"/>
</dbReference>
<dbReference type="PRINTS" id="PR00320">
    <property type="entry name" value="GPROTEINBRPT"/>
</dbReference>
<dbReference type="FunFam" id="2.130.10.10:FF:000136">
    <property type="entry name" value="Probable cytosolic iron-sulfur protein assembly protein CIAO1"/>
    <property type="match status" value="1"/>
</dbReference>
<keyword evidence="11" id="KW-0175">Coiled coil</keyword>
<dbReference type="CDD" id="cd00200">
    <property type="entry name" value="WD40"/>
    <property type="match status" value="1"/>
</dbReference>
<feature type="compositionally biased region" description="Polar residues" evidence="12">
    <location>
        <begin position="490"/>
        <end position="511"/>
    </location>
</feature>
<dbReference type="Pfam" id="PF00170">
    <property type="entry name" value="bZIP_1"/>
    <property type="match status" value="1"/>
</dbReference>
<evidence type="ECO:0000256" key="2">
    <source>
        <dbReference type="ARBA" id="ARBA00007163"/>
    </source>
</evidence>
<dbReference type="InterPro" id="IPR001680">
    <property type="entry name" value="WD40_rpt"/>
</dbReference>
<comment type="function">
    <text evidence="9">Essential component of the cytosolic iron-sulfur (Fe/S) protein assembly machinery. Required for the maturation of extramitochondrial Fe/S proteins.</text>
</comment>
<keyword evidence="6" id="KW-0238">DNA-binding</keyword>
<feature type="repeat" description="WD" evidence="10">
    <location>
        <begin position="16"/>
        <end position="52"/>
    </location>
</feature>
<keyword evidence="8" id="KW-0539">Nucleus</keyword>
<evidence type="ECO:0000313" key="16">
    <source>
        <dbReference type="Proteomes" id="UP000317650"/>
    </source>
</evidence>
<dbReference type="AlphaFoldDB" id="A0A4S8JZH3"/>
<dbReference type="GO" id="GO:0003700">
    <property type="term" value="F:DNA-binding transcription factor activity"/>
    <property type="evidence" value="ECO:0007669"/>
    <property type="project" value="InterPro"/>
</dbReference>
<dbReference type="PROSITE" id="PS50294">
    <property type="entry name" value="WD_REPEATS_REGION"/>
    <property type="match status" value="6"/>
</dbReference>
<feature type="repeat" description="WD" evidence="10">
    <location>
        <begin position="204"/>
        <end position="245"/>
    </location>
</feature>
<protein>
    <recommendedName>
        <fullName evidence="9">Probable cytosolic iron-sulfur protein assembly protein CIAO1 homolog</fullName>
    </recommendedName>
</protein>
<keyword evidence="3 10" id="KW-0853">WD repeat</keyword>
<proteinExistence type="inferred from homology"/>
<dbReference type="PROSITE" id="PS00678">
    <property type="entry name" value="WD_REPEATS_1"/>
    <property type="match status" value="1"/>
</dbReference>
<dbReference type="PROSITE" id="PS50217">
    <property type="entry name" value="BZIP"/>
    <property type="match status" value="1"/>
</dbReference>
<dbReference type="PANTHER" id="PTHR19920">
    <property type="entry name" value="WD40 PROTEIN CIAO1"/>
    <property type="match status" value="1"/>
</dbReference>
<dbReference type="Proteomes" id="UP000317650">
    <property type="component" value="Chromosome 5"/>
</dbReference>
<dbReference type="GO" id="GO:0005634">
    <property type="term" value="C:nucleus"/>
    <property type="evidence" value="ECO:0007669"/>
    <property type="project" value="UniProtKB-SubCell"/>
</dbReference>
<comment type="subcellular location">
    <subcellularLocation>
        <location evidence="1">Nucleus</location>
    </subcellularLocation>
</comment>
<dbReference type="SMART" id="SM00320">
    <property type="entry name" value="WD40"/>
    <property type="match status" value="7"/>
</dbReference>
<dbReference type="Gene3D" id="1.20.5.170">
    <property type="match status" value="1"/>
</dbReference>
<keyword evidence="5" id="KW-0805">Transcription regulation</keyword>
<reference evidence="15 16" key="1">
    <citation type="journal article" date="2019" name="Nat. Plants">
        <title>Genome sequencing of Musa balbisiana reveals subgenome evolution and function divergence in polyploid bananas.</title>
        <authorList>
            <person name="Yao X."/>
        </authorList>
    </citation>
    <scope>NUCLEOTIDE SEQUENCE [LARGE SCALE GENOMIC DNA]</scope>
    <source>
        <strain evidence="16">cv. DH-PKW</strain>
        <tissue evidence="15">Leaves</tissue>
    </source>
</reference>
<dbReference type="GO" id="GO:0043565">
    <property type="term" value="F:sequence-specific DNA binding"/>
    <property type="evidence" value="ECO:0007669"/>
    <property type="project" value="InterPro"/>
</dbReference>
<dbReference type="GO" id="GO:0097361">
    <property type="term" value="C:cytosolic [4Fe-4S] assembly targeting complex"/>
    <property type="evidence" value="ECO:0007669"/>
    <property type="project" value="InterPro"/>
</dbReference>
<feature type="repeat" description="WD" evidence="10">
    <location>
        <begin position="325"/>
        <end position="360"/>
    </location>
</feature>
<dbReference type="STRING" id="52838.A0A4S8JZH3"/>
<dbReference type="SUPFAM" id="SSF50978">
    <property type="entry name" value="WD40 repeat-like"/>
    <property type="match status" value="1"/>
</dbReference>
<organism evidence="15 16">
    <name type="scientific">Musa balbisiana</name>
    <name type="common">Banana</name>
    <dbReference type="NCBI Taxonomy" id="52838"/>
    <lineage>
        <taxon>Eukaryota</taxon>
        <taxon>Viridiplantae</taxon>
        <taxon>Streptophyta</taxon>
        <taxon>Embryophyta</taxon>
        <taxon>Tracheophyta</taxon>
        <taxon>Spermatophyta</taxon>
        <taxon>Magnoliopsida</taxon>
        <taxon>Liliopsida</taxon>
        <taxon>Zingiberales</taxon>
        <taxon>Musaceae</taxon>
        <taxon>Musa</taxon>
    </lineage>
</organism>
<feature type="repeat" description="WD" evidence="10">
    <location>
        <begin position="155"/>
        <end position="186"/>
    </location>
</feature>
<evidence type="ECO:0000256" key="12">
    <source>
        <dbReference type="SAM" id="MobiDB-lite"/>
    </source>
</evidence>
<dbReference type="InterPro" id="IPR025422">
    <property type="entry name" value="TGA_domain"/>
</dbReference>
<evidence type="ECO:0000259" key="13">
    <source>
        <dbReference type="PROSITE" id="PS50217"/>
    </source>
</evidence>
<dbReference type="InterPro" id="IPR015943">
    <property type="entry name" value="WD40/YVTN_repeat-like_dom_sf"/>
</dbReference>
<dbReference type="PANTHER" id="PTHR19920:SF0">
    <property type="entry name" value="CYTOSOLIC IRON-SULFUR PROTEIN ASSEMBLY PROTEIN CIAO1-RELATED"/>
    <property type="match status" value="1"/>
</dbReference>
<accession>A0A4S8JZH3</accession>
<keyword evidence="7" id="KW-0804">Transcription</keyword>
<dbReference type="Pfam" id="PF00400">
    <property type="entry name" value="WD40"/>
    <property type="match status" value="6"/>
</dbReference>
<comment type="similarity">
    <text evidence="2">Belongs to the bZIP family.</text>
</comment>
<dbReference type="CDD" id="cd14708">
    <property type="entry name" value="bZIP_HBP1b-like"/>
    <property type="match status" value="1"/>
</dbReference>
<dbReference type="SMART" id="SM00338">
    <property type="entry name" value="BRLZ"/>
    <property type="match status" value="1"/>
</dbReference>
<feature type="compositionally biased region" description="Basic and acidic residues" evidence="12">
    <location>
        <begin position="524"/>
        <end position="533"/>
    </location>
</feature>
<dbReference type="PROSITE" id="PS50082">
    <property type="entry name" value="WD_REPEATS_2"/>
    <property type="match status" value="6"/>
</dbReference>
<evidence type="ECO:0000256" key="5">
    <source>
        <dbReference type="ARBA" id="ARBA00023015"/>
    </source>
</evidence>
<dbReference type="FunFam" id="1.20.5.170:FF:000019">
    <property type="entry name" value="BZIP family transcription factor"/>
    <property type="match status" value="1"/>
</dbReference>
<evidence type="ECO:0000256" key="1">
    <source>
        <dbReference type="ARBA" id="ARBA00004123"/>
    </source>
</evidence>
<comment type="caution">
    <text evidence="15">The sequence shown here is derived from an EMBL/GenBank/DDBJ whole genome shotgun (WGS) entry which is preliminary data.</text>
</comment>
<sequence length="866" mass="96117">MELLDGELELREIQKLEGHTDRVWSLAWNPAATGVAGTLASCSGDKTVRIWQKGPSGSWDCSAVLEDTHTRTVRSCAWSPSGKLLATASFDGTTAVWEHVGSEFECVATLEGHENEVKSASWNASGSLLATCARDKTVWIWEAQPGNEFECVSVLQGHTQDVKMVQWHPFLDVLVSVGYDNSVKVWTEDGDDDWHCVQTIGEASSGHTSTVWALSFNSAGDRMVTCSDDLTLKIWDTSQNPSETSGDGYGSWSHLCTLSGYHDRTIFSVHWSRIFLLRLTGQFPIPNYREGLIASGAADDAIRLFTESKDSLVDQPSYKMLVKKEKAHDMDVNSVQWNLKEPRLLASASDDGTIKIWELSEVSNDLEGAACFGELEEALFQGVDGMRGTEDTKRTPLSLFLSSLAFSSSIHIENRSYDSSLLTFLASRPATLEIFPSWPMIHQQTPRVNTLSARSFDPGSAQNYGCHMGSDSPDNRKDSSGELADRKQQQEMMMSTTASRTGETRNPQPSSQEKRKMTGSTTAKDGKVLDDKALRRLAQNREAARKSRLRKKAYVQQLESTKVRLQQIEHDLDRARSQGLFLAAAGSAGVISPGNKLPSSSISIYSLLARDLILLAADAALFDMEYARWLAERCKLMSVLRNALQAQPPEGNLDFLVDQCIRHYDELFQLKATVAKADVFHLLNGTWKTPAERCFLWMGGFRPSELLNILIPKLDPLDQQRVWICNLKHSSEQAEEALSLGLGQLHHSLAQIIAGRSLCDGIGDGEYMNLMAAALGKLVDFEEFVRQADNLRRQTLHNLHRHLAIRLAARCFLAIGEYYTRLRALSSILTSRSPRELSSALVIDPFHRGVKVTMICNGHGFYSSGM</sequence>
<evidence type="ECO:0000256" key="3">
    <source>
        <dbReference type="ARBA" id="ARBA00022574"/>
    </source>
</evidence>
<evidence type="ECO:0000256" key="10">
    <source>
        <dbReference type="PROSITE-ProRule" id="PRU00221"/>
    </source>
</evidence>
<dbReference type="PROSITE" id="PS51806">
    <property type="entry name" value="DOG1"/>
    <property type="match status" value="1"/>
</dbReference>
<evidence type="ECO:0000256" key="4">
    <source>
        <dbReference type="ARBA" id="ARBA00022737"/>
    </source>
</evidence>
<keyword evidence="16" id="KW-1185">Reference proteome</keyword>
<feature type="region of interest" description="Disordered" evidence="12">
    <location>
        <begin position="451"/>
        <end position="533"/>
    </location>
</feature>
<evidence type="ECO:0000259" key="14">
    <source>
        <dbReference type="PROSITE" id="PS51806"/>
    </source>
</evidence>
<dbReference type="Gene3D" id="2.130.10.10">
    <property type="entry name" value="YVTN repeat-like/Quinoprotein amine dehydrogenase"/>
    <property type="match status" value="2"/>
</dbReference>
<evidence type="ECO:0000256" key="11">
    <source>
        <dbReference type="SAM" id="Coils"/>
    </source>
</evidence>
<name>A0A4S8JZH3_MUSBA</name>
<feature type="coiled-coil region" evidence="11">
    <location>
        <begin position="551"/>
        <end position="578"/>
    </location>
</feature>
<dbReference type="Pfam" id="PF14144">
    <property type="entry name" value="DOG1"/>
    <property type="match status" value="1"/>
</dbReference>
<feature type="domain" description="DOG1" evidence="14">
    <location>
        <begin position="619"/>
        <end position="832"/>
    </location>
</feature>
<dbReference type="InterPro" id="IPR036322">
    <property type="entry name" value="WD40_repeat_dom_sf"/>
</dbReference>
<dbReference type="InterPro" id="IPR020472">
    <property type="entry name" value="WD40_PAC1"/>
</dbReference>
<evidence type="ECO:0000256" key="8">
    <source>
        <dbReference type="ARBA" id="ARBA00023242"/>
    </source>
</evidence>
<feature type="domain" description="BZIP" evidence="13">
    <location>
        <begin position="530"/>
        <end position="572"/>
    </location>
</feature>
<comment type="similarity">
    <text evidence="9">Belongs to the WD repeat CIA1 family.</text>
</comment>
<evidence type="ECO:0000256" key="7">
    <source>
        <dbReference type="ARBA" id="ARBA00023163"/>
    </source>
</evidence>
<dbReference type="PROSITE" id="PS00036">
    <property type="entry name" value="BZIP_BASIC"/>
    <property type="match status" value="1"/>
</dbReference>
<feature type="compositionally biased region" description="Basic and acidic residues" evidence="12">
    <location>
        <begin position="473"/>
        <end position="489"/>
    </location>
</feature>
<dbReference type="InterPro" id="IPR019775">
    <property type="entry name" value="WD40_repeat_CS"/>
</dbReference>
<dbReference type="EMBL" id="PYDT01000003">
    <property type="protein sequence ID" value="THU67738.1"/>
    <property type="molecule type" value="Genomic_DNA"/>
</dbReference>
<dbReference type="GO" id="GO:0006351">
    <property type="term" value="P:DNA-templated transcription"/>
    <property type="evidence" value="ECO:0007669"/>
    <property type="project" value="InterPro"/>
</dbReference>
<evidence type="ECO:0000313" key="15">
    <source>
        <dbReference type="EMBL" id="THU67738.1"/>
    </source>
</evidence>
<gene>
    <name evidence="15" type="ORF">C4D60_Mb05t27870</name>
</gene>
<evidence type="ECO:0000256" key="9">
    <source>
        <dbReference type="HAMAP-Rule" id="MF_03037"/>
    </source>
</evidence>
<keyword evidence="4" id="KW-0677">Repeat</keyword>
<dbReference type="SUPFAM" id="SSF57959">
    <property type="entry name" value="Leucine zipper domain"/>
    <property type="match status" value="1"/>
</dbReference>
<evidence type="ECO:0000256" key="6">
    <source>
        <dbReference type="ARBA" id="ARBA00023125"/>
    </source>
</evidence>
<dbReference type="InterPro" id="IPR004827">
    <property type="entry name" value="bZIP"/>
</dbReference>
<dbReference type="InterPro" id="IPR046347">
    <property type="entry name" value="bZIP_sf"/>
</dbReference>
<feature type="repeat" description="WD" evidence="10">
    <location>
        <begin position="110"/>
        <end position="151"/>
    </location>
</feature>
<dbReference type="GO" id="GO:0016226">
    <property type="term" value="P:iron-sulfur cluster assembly"/>
    <property type="evidence" value="ECO:0007669"/>
    <property type="project" value="UniProtKB-UniRule"/>
</dbReference>
<feature type="repeat" description="WD" evidence="10">
    <location>
        <begin position="66"/>
        <end position="98"/>
    </location>
</feature>